<dbReference type="RefSeq" id="WP_104469674.1">
    <property type="nucleotide sequence ID" value="NZ_FYDG01000036.1"/>
</dbReference>
<evidence type="ECO:0000313" key="3">
    <source>
        <dbReference type="EMBL" id="SNB84474.1"/>
    </source>
</evidence>
<feature type="signal peptide" evidence="2">
    <location>
        <begin position="1"/>
        <end position="19"/>
    </location>
</feature>
<keyword evidence="1" id="KW-0812">Transmembrane</keyword>
<accession>A0A212SFH5</accession>
<feature type="chain" id="PRO_5013166052" description="Transmembrane protein" evidence="2">
    <location>
        <begin position="20"/>
        <end position="208"/>
    </location>
</feature>
<dbReference type="EMBL" id="FYDG01000036">
    <property type="protein sequence ID" value="SNB84474.1"/>
    <property type="molecule type" value="Genomic_DNA"/>
</dbReference>
<evidence type="ECO:0000256" key="2">
    <source>
        <dbReference type="SAM" id="SignalP"/>
    </source>
</evidence>
<keyword evidence="2" id="KW-0732">Signal</keyword>
<protein>
    <recommendedName>
        <fullName evidence="5">Transmembrane protein</fullName>
    </recommendedName>
</protein>
<evidence type="ECO:0000313" key="4">
    <source>
        <dbReference type="Proteomes" id="UP000198418"/>
    </source>
</evidence>
<gene>
    <name evidence="3" type="ORF">SAMN06265338_13611</name>
</gene>
<keyword evidence="4" id="KW-1185">Reference proteome</keyword>
<proteinExistence type="predicted"/>
<feature type="transmembrane region" description="Helical" evidence="1">
    <location>
        <begin position="180"/>
        <end position="199"/>
    </location>
</feature>
<reference evidence="4" key="1">
    <citation type="submission" date="2017-06" db="EMBL/GenBank/DDBJ databases">
        <authorList>
            <person name="Varghese N."/>
            <person name="Submissions S."/>
        </authorList>
    </citation>
    <scope>NUCLEOTIDE SEQUENCE [LARGE SCALE GENOMIC DNA]</scope>
    <source>
        <strain evidence="4">DSM 137</strain>
    </source>
</reference>
<organism evidence="3 4">
    <name type="scientific">Rhodoblastus acidophilus</name>
    <name type="common">Rhodopseudomonas acidophila</name>
    <dbReference type="NCBI Taxonomy" id="1074"/>
    <lineage>
        <taxon>Bacteria</taxon>
        <taxon>Pseudomonadati</taxon>
        <taxon>Pseudomonadota</taxon>
        <taxon>Alphaproteobacteria</taxon>
        <taxon>Hyphomicrobiales</taxon>
        <taxon>Rhodoblastaceae</taxon>
        <taxon>Rhodoblastus</taxon>
    </lineage>
</organism>
<evidence type="ECO:0008006" key="5">
    <source>
        <dbReference type="Google" id="ProtNLM"/>
    </source>
</evidence>
<keyword evidence="1" id="KW-1133">Transmembrane helix</keyword>
<sequence>MRNIRSARVLIAVAMTVFASLAPARAHHAKLVRPGETVGVVIPAISHGEMPVFAKYRAEILDLAARRAQTDPTLRRLQGFISLQGFACFWGLAPGALSDEASPFNECAHGYIAGARALLDHMAEMPGDRREAKALQNRIAADLARDPAASAICSSSNEAFDSGIVVGPDWSLTLTHVPTLMTVAGLLLTVSGGLVFALASHRRRTTKA</sequence>
<evidence type="ECO:0000256" key="1">
    <source>
        <dbReference type="SAM" id="Phobius"/>
    </source>
</evidence>
<dbReference type="Proteomes" id="UP000198418">
    <property type="component" value="Unassembled WGS sequence"/>
</dbReference>
<keyword evidence="1" id="KW-0472">Membrane</keyword>
<dbReference type="AlphaFoldDB" id="A0A212SFH5"/>
<name>A0A212SFH5_RHOAC</name>